<dbReference type="Gene3D" id="3.40.50.12370">
    <property type="match status" value="1"/>
</dbReference>
<comment type="caution">
    <text evidence="3">The sequence shown here is derived from an EMBL/GenBank/DDBJ whole genome shotgun (WGS) entry which is preliminary data.</text>
</comment>
<keyword evidence="4" id="KW-1185">Reference proteome</keyword>
<dbReference type="PANTHER" id="PTHR46268">
    <property type="entry name" value="STRESS RESPONSE PROTEIN NHAX"/>
    <property type="match status" value="1"/>
</dbReference>
<dbReference type="EMBL" id="REFJ01000004">
    <property type="protein sequence ID" value="RMA79264.1"/>
    <property type="molecule type" value="Genomic_DNA"/>
</dbReference>
<dbReference type="InterPro" id="IPR006016">
    <property type="entry name" value="UspA"/>
</dbReference>
<evidence type="ECO:0000259" key="2">
    <source>
        <dbReference type="Pfam" id="PF00582"/>
    </source>
</evidence>
<evidence type="ECO:0000313" key="3">
    <source>
        <dbReference type="EMBL" id="RMA79264.1"/>
    </source>
</evidence>
<sequence>MVSTQQKVLACVDGSQSAASVVDYATWIAAAVDVPLQLLHTIDQAKTPALSDLSGSIGLGSQQELLDELTQVEAQRSKLLMRQGKMILDAAKARVEATSSVQVSCRQRHGSLAENLIDLEDETRVLVLGIRGESHADGQAGVGHKIESVLRSLRRPMLVVNQAFQPPKSILLAYDGSEAAEKALQMVVSSPLLKSLHCHVVFAGAKAASIAPLEKARSVLAGASVATTLHHISDDIAGCIATLQHEYDVDLTVMGAFSHGRLRDFLWGSVTGKVLENTAKPLLLLR</sequence>
<reference evidence="3 4" key="1">
    <citation type="submission" date="2018-10" db="EMBL/GenBank/DDBJ databases">
        <title>Genomic Encyclopedia of Type Strains, Phase IV (KMG-IV): sequencing the most valuable type-strain genomes for metagenomic binning, comparative biology and taxonomic classification.</title>
        <authorList>
            <person name="Goeker M."/>
        </authorList>
    </citation>
    <scope>NUCLEOTIDE SEQUENCE [LARGE SCALE GENOMIC DNA]</scope>
    <source>
        <strain evidence="3 4">DSM 25080</strain>
    </source>
</reference>
<gene>
    <name evidence="3" type="ORF">DFR27_1703</name>
</gene>
<dbReference type="PANTHER" id="PTHR46268:SF6">
    <property type="entry name" value="UNIVERSAL STRESS PROTEIN UP12"/>
    <property type="match status" value="1"/>
</dbReference>
<dbReference type="Proteomes" id="UP000267187">
    <property type="component" value="Unassembled WGS sequence"/>
</dbReference>
<dbReference type="SUPFAM" id="SSF52402">
    <property type="entry name" value="Adenine nucleotide alpha hydrolases-like"/>
    <property type="match status" value="2"/>
</dbReference>
<evidence type="ECO:0000313" key="4">
    <source>
        <dbReference type="Proteomes" id="UP000267187"/>
    </source>
</evidence>
<name>A0A3M0A4G0_9GAMM</name>
<dbReference type="OrthoDB" id="9804721at2"/>
<dbReference type="AlphaFoldDB" id="A0A3M0A4G0"/>
<dbReference type="RefSeq" id="WP_121877026.1">
    <property type="nucleotide sequence ID" value="NZ_REFJ01000004.1"/>
</dbReference>
<dbReference type="CDD" id="cd00293">
    <property type="entry name" value="USP-like"/>
    <property type="match status" value="2"/>
</dbReference>
<feature type="domain" description="UspA" evidence="2">
    <location>
        <begin position="6"/>
        <end position="160"/>
    </location>
</feature>
<organism evidence="3 4">
    <name type="scientific">Umboniibacter marinipuniceus</name>
    <dbReference type="NCBI Taxonomy" id="569599"/>
    <lineage>
        <taxon>Bacteria</taxon>
        <taxon>Pseudomonadati</taxon>
        <taxon>Pseudomonadota</taxon>
        <taxon>Gammaproteobacteria</taxon>
        <taxon>Cellvibrionales</taxon>
        <taxon>Cellvibrionaceae</taxon>
        <taxon>Umboniibacter</taxon>
    </lineage>
</organism>
<comment type="similarity">
    <text evidence="1">Belongs to the universal stress protein A family.</text>
</comment>
<accession>A0A3M0A4G0</accession>
<dbReference type="PRINTS" id="PR01438">
    <property type="entry name" value="UNVRSLSTRESS"/>
</dbReference>
<protein>
    <submittedName>
        <fullName evidence="3">Nucleotide-binding universal stress UspA family protein</fullName>
    </submittedName>
</protein>
<proteinExistence type="inferred from homology"/>
<dbReference type="Pfam" id="PF00582">
    <property type="entry name" value="Usp"/>
    <property type="match status" value="2"/>
</dbReference>
<feature type="domain" description="UspA" evidence="2">
    <location>
        <begin position="216"/>
        <end position="286"/>
    </location>
</feature>
<dbReference type="InterPro" id="IPR006015">
    <property type="entry name" value="Universal_stress_UspA"/>
</dbReference>
<evidence type="ECO:0000256" key="1">
    <source>
        <dbReference type="ARBA" id="ARBA00008791"/>
    </source>
</evidence>